<dbReference type="InterPro" id="IPR010095">
    <property type="entry name" value="Cas12f1-like_TNB"/>
</dbReference>
<evidence type="ECO:0000256" key="1">
    <source>
        <dbReference type="ARBA" id="ARBA00008761"/>
    </source>
</evidence>
<dbReference type="RefSeq" id="WP_267665187.1">
    <property type="nucleotide sequence ID" value="NZ_JAODIX010000056.1"/>
</dbReference>
<evidence type="ECO:0000259" key="5">
    <source>
        <dbReference type="Pfam" id="PF01385"/>
    </source>
</evidence>
<name>A0ABD5YE82_9EURY</name>
<keyword evidence="3" id="KW-0238">DNA-binding</keyword>
<dbReference type="Proteomes" id="UP001596390">
    <property type="component" value="Unassembled WGS sequence"/>
</dbReference>
<sequence length="426" mass="48867">MTTTRRTHVCCIQNHSQVVDALDRHGWSASKLWNVANYYARERWGETGEIPDEDELKNELKTHSKYNGLHSQSSQNVLEELSEAFSSWYGSDDDRDNPPGYRKENYYDVHGNRVHEEHPRSTVTWKTNGIRHDDKHDRLRLSKGANHKDGRDFILCEYETPPEVELETIQQVRAVWNSGKQRWELHVVCQYDITAESPRENVAGVDLGICNPAVVAFPDEALLYPGNRLREDKHYFQREEYQTEGTHGPSKKAQWAREKLSRRKDHFLHALSKDIVERCVEHGVGTLVVGDPSGVDESDWGRHGNKRLDNWAYKRVMNLIDYKAREHGIEVEMRDERGTSSSCSVCGYEDSDSRVERGLWKCDRCGVVVHGDVNGADNIRQEPLTVTRPLGSDDSGNGCLAQPRVIQFDRTRGFQPRDARTDTAKP</sequence>
<evidence type="ECO:0000313" key="7">
    <source>
        <dbReference type="EMBL" id="MFC7187716.1"/>
    </source>
</evidence>
<keyword evidence="7" id="KW-0255">Endonuclease</keyword>
<evidence type="ECO:0000256" key="2">
    <source>
        <dbReference type="ARBA" id="ARBA00022578"/>
    </source>
</evidence>
<gene>
    <name evidence="7" type="ORF">ACFQMK_12650</name>
</gene>
<dbReference type="InterPro" id="IPR001959">
    <property type="entry name" value="Transposase"/>
</dbReference>
<dbReference type="GO" id="GO:0006310">
    <property type="term" value="P:DNA recombination"/>
    <property type="evidence" value="ECO:0007669"/>
    <property type="project" value="UniProtKB-KW"/>
</dbReference>
<keyword evidence="4" id="KW-0233">DNA recombination</keyword>
<comment type="similarity">
    <text evidence="1">In the C-terminal section; belongs to the transposase 35 family.</text>
</comment>
<dbReference type="NCBIfam" id="TIGR01766">
    <property type="entry name" value="IS200/IS605 family accessory protein TnpB-like domain"/>
    <property type="match status" value="1"/>
</dbReference>
<feature type="domain" description="Cas12f1-like TNB" evidence="6">
    <location>
        <begin position="313"/>
        <end position="379"/>
    </location>
</feature>
<dbReference type="GO" id="GO:0003677">
    <property type="term" value="F:DNA binding"/>
    <property type="evidence" value="ECO:0007669"/>
    <property type="project" value="UniProtKB-KW"/>
</dbReference>
<organism evidence="7 8">
    <name type="scientific">Halorubrum yunnanense</name>
    <dbReference type="NCBI Taxonomy" id="1526162"/>
    <lineage>
        <taxon>Archaea</taxon>
        <taxon>Methanobacteriati</taxon>
        <taxon>Methanobacteriota</taxon>
        <taxon>Stenosarchaea group</taxon>
        <taxon>Halobacteria</taxon>
        <taxon>Halobacteriales</taxon>
        <taxon>Haloferacaceae</taxon>
        <taxon>Halorubrum</taxon>
    </lineage>
</organism>
<dbReference type="AlphaFoldDB" id="A0ABD5YE82"/>
<dbReference type="Pfam" id="PF01385">
    <property type="entry name" value="OrfB_IS605"/>
    <property type="match status" value="1"/>
</dbReference>
<evidence type="ECO:0000256" key="4">
    <source>
        <dbReference type="ARBA" id="ARBA00023172"/>
    </source>
</evidence>
<dbReference type="NCBIfam" id="NF040570">
    <property type="entry name" value="guided_TnpB"/>
    <property type="match status" value="1"/>
</dbReference>
<protein>
    <submittedName>
        <fullName evidence="7">RNA-guided endonuclease InsQ/TnpB family protein</fullName>
    </submittedName>
</protein>
<evidence type="ECO:0000313" key="8">
    <source>
        <dbReference type="Proteomes" id="UP001596390"/>
    </source>
</evidence>
<dbReference type="GO" id="GO:0032196">
    <property type="term" value="P:transposition"/>
    <property type="evidence" value="ECO:0007669"/>
    <property type="project" value="UniProtKB-KW"/>
</dbReference>
<keyword evidence="8" id="KW-1185">Reference proteome</keyword>
<reference evidence="7 8" key="1">
    <citation type="journal article" date="2019" name="Int. J. Syst. Evol. Microbiol.">
        <title>The Global Catalogue of Microorganisms (GCM) 10K type strain sequencing project: providing services to taxonomists for standard genome sequencing and annotation.</title>
        <authorList>
            <consortium name="The Broad Institute Genomics Platform"/>
            <consortium name="The Broad Institute Genome Sequencing Center for Infectious Disease"/>
            <person name="Wu L."/>
            <person name="Ma J."/>
        </authorList>
    </citation>
    <scope>NUCLEOTIDE SEQUENCE [LARGE SCALE GENOMIC DNA]</scope>
    <source>
        <strain evidence="7 8">Q85</strain>
    </source>
</reference>
<evidence type="ECO:0000259" key="6">
    <source>
        <dbReference type="Pfam" id="PF07282"/>
    </source>
</evidence>
<dbReference type="Pfam" id="PF07282">
    <property type="entry name" value="Cas12f1-like_TNB"/>
    <property type="match status" value="1"/>
</dbReference>
<comment type="caution">
    <text evidence="7">The sequence shown here is derived from an EMBL/GenBank/DDBJ whole genome shotgun (WGS) entry which is preliminary data.</text>
</comment>
<proteinExistence type="inferred from homology"/>
<keyword evidence="7" id="KW-0378">Hydrolase</keyword>
<dbReference type="EMBL" id="JBHSZZ010000056">
    <property type="protein sequence ID" value="MFC7187716.1"/>
    <property type="molecule type" value="Genomic_DNA"/>
</dbReference>
<feature type="domain" description="Probable transposase IS891/IS1136/IS1341" evidence="5">
    <location>
        <begin position="191"/>
        <end position="295"/>
    </location>
</feature>
<dbReference type="GO" id="GO:0004519">
    <property type="term" value="F:endonuclease activity"/>
    <property type="evidence" value="ECO:0007669"/>
    <property type="project" value="UniProtKB-KW"/>
</dbReference>
<evidence type="ECO:0000256" key="3">
    <source>
        <dbReference type="ARBA" id="ARBA00023125"/>
    </source>
</evidence>
<keyword evidence="2" id="KW-0815">Transposition</keyword>
<accession>A0ABD5YE82</accession>
<keyword evidence="7" id="KW-0540">Nuclease</keyword>